<evidence type="ECO:0000313" key="4">
    <source>
        <dbReference type="Proteomes" id="UP000265431"/>
    </source>
</evidence>
<comment type="caution">
    <text evidence="3">The sequence shown here is derived from an EMBL/GenBank/DDBJ whole genome shotgun (WGS) entry which is preliminary data.</text>
</comment>
<sequence>MSLQATIAKLLLKLPDSFLVRLSGGKPVELGGRTLDPRFQFMMAGAKRQPPMSSLSPQEARAASAGGLAMFADEPEPGVTWEDNGITSSDGHQIPVRIYRPDNQDASAPMMVYYHFGGGVIGDLDTCHVFCTMIATAAKCPVLSVDYRLAPEHKFPAGLEDCIDAYDWALRNARKYGAPAGVATVGGDSMGGNFSAIVAQEMVRERKPVPLMQLLIYPATDIDREFPSYQTYGETYPLDADTMRWFMEQYIPEGQDRADVRLSPAREPYLENLPPAVIATAGFDPLVDDGAAYAKLLRKSGVKVEYKCYDSLAHGFTAFTGVVPAARKACEEIASRVAETYKTFEIDED</sequence>
<evidence type="ECO:0000256" key="1">
    <source>
        <dbReference type="ARBA" id="ARBA00022801"/>
    </source>
</evidence>
<dbReference type="AlphaFoldDB" id="A0A399QZR0"/>
<dbReference type="InterPro" id="IPR029058">
    <property type="entry name" value="AB_hydrolase_fold"/>
</dbReference>
<evidence type="ECO:0000259" key="2">
    <source>
        <dbReference type="Pfam" id="PF07859"/>
    </source>
</evidence>
<dbReference type="PANTHER" id="PTHR48081">
    <property type="entry name" value="AB HYDROLASE SUPERFAMILY PROTEIN C4A8.06C"/>
    <property type="match status" value="1"/>
</dbReference>
<keyword evidence="4" id="KW-1185">Reference proteome</keyword>
<feature type="domain" description="Alpha/beta hydrolase fold-3" evidence="2">
    <location>
        <begin position="111"/>
        <end position="317"/>
    </location>
</feature>
<dbReference type="EMBL" id="QWGB01000005">
    <property type="protein sequence ID" value="RIJ24380.1"/>
    <property type="molecule type" value="Genomic_DNA"/>
</dbReference>
<dbReference type="Pfam" id="PF07859">
    <property type="entry name" value="Abhydrolase_3"/>
    <property type="match status" value="1"/>
</dbReference>
<accession>A0A399QZR0</accession>
<organism evidence="3 4">
    <name type="scientific">Henriciella barbarensis</name>
    <dbReference type="NCBI Taxonomy" id="86342"/>
    <lineage>
        <taxon>Bacteria</taxon>
        <taxon>Pseudomonadati</taxon>
        <taxon>Pseudomonadota</taxon>
        <taxon>Alphaproteobacteria</taxon>
        <taxon>Hyphomonadales</taxon>
        <taxon>Hyphomonadaceae</taxon>
        <taxon>Henriciella</taxon>
    </lineage>
</organism>
<dbReference type="SUPFAM" id="SSF53474">
    <property type="entry name" value="alpha/beta-Hydrolases"/>
    <property type="match status" value="1"/>
</dbReference>
<gene>
    <name evidence="3" type="ORF">D1224_09125</name>
</gene>
<dbReference type="PANTHER" id="PTHR48081:SF8">
    <property type="entry name" value="ALPHA_BETA HYDROLASE FOLD-3 DOMAIN-CONTAINING PROTEIN-RELATED"/>
    <property type="match status" value="1"/>
</dbReference>
<dbReference type="OrthoDB" id="9806180at2"/>
<dbReference type="Proteomes" id="UP000265431">
    <property type="component" value="Unassembled WGS sequence"/>
</dbReference>
<dbReference type="InterPro" id="IPR050300">
    <property type="entry name" value="GDXG_lipolytic_enzyme"/>
</dbReference>
<protein>
    <submittedName>
        <fullName evidence="3">Alpha/beta hydrolase</fullName>
    </submittedName>
</protein>
<evidence type="ECO:0000313" key="3">
    <source>
        <dbReference type="EMBL" id="RIJ24380.1"/>
    </source>
</evidence>
<dbReference type="InterPro" id="IPR013094">
    <property type="entry name" value="AB_hydrolase_3"/>
</dbReference>
<name>A0A399QZR0_9PROT</name>
<keyword evidence="1 3" id="KW-0378">Hydrolase</keyword>
<dbReference type="Gene3D" id="3.40.50.1820">
    <property type="entry name" value="alpha/beta hydrolase"/>
    <property type="match status" value="1"/>
</dbReference>
<dbReference type="GO" id="GO:0016787">
    <property type="term" value="F:hydrolase activity"/>
    <property type="evidence" value="ECO:0007669"/>
    <property type="project" value="UniProtKB-KW"/>
</dbReference>
<proteinExistence type="predicted"/>
<dbReference type="RefSeq" id="WP_119379569.1">
    <property type="nucleotide sequence ID" value="NZ_QWGB01000005.1"/>
</dbReference>
<reference evidence="3 4" key="1">
    <citation type="submission" date="2018-08" db="EMBL/GenBank/DDBJ databases">
        <title>Henriciella mobilis sp. nov., isolated from seawater.</title>
        <authorList>
            <person name="Cheng H."/>
            <person name="Wu Y.-H."/>
            <person name="Xu X.-W."/>
            <person name="Guo L.-L."/>
        </authorList>
    </citation>
    <scope>NUCLEOTIDE SEQUENCE [LARGE SCALE GENOMIC DNA]</scope>
    <source>
        <strain evidence="3 4">CCUG66934</strain>
    </source>
</reference>